<proteinExistence type="predicted"/>
<sequence>MWERNGDDLLVARYLQISNLVQENLSSGKVPTNALAEQRQIEDRLGLSPMAMKRLQWEISEDVSEVKKPSDSGVVIEAGDRFANLI</sequence>
<dbReference type="PATRIC" id="fig|571915.4.peg.3387"/>
<organism evidence="2 3">
    <name type="scientific">Corynebacterium mustelae</name>
    <dbReference type="NCBI Taxonomy" id="571915"/>
    <lineage>
        <taxon>Bacteria</taxon>
        <taxon>Bacillati</taxon>
        <taxon>Actinomycetota</taxon>
        <taxon>Actinomycetes</taxon>
        <taxon>Mycobacteriales</taxon>
        <taxon>Corynebacteriaceae</taxon>
        <taxon>Corynebacterium</taxon>
    </lineage>
</organism>
<dbReference type="AlphaFoldDB" id="A0A0G3H202"/>
<name>A0A0G3H202_9CORY</name>
<dbReference type="KEGG" id="cmv:CMUST_15790"/>
<evidence type="ECO:0000313" key="1">
    <source>
        <dbReference type="EMBL" id="AKK05228.1"/>
    </source>
</evidence>
<keyword evidence="2" id="KW-0614">Plasmid</keyword>
<dbReference type="STRING" id="571915.CMUST_04430"/>
<dbReference type="Proteomes" id="UP000035199">
    <property type="component" value="Chromosome"/>
</dbReference>
<accession>A0A0G3H202</accession>
<dbReference type="EMBL" id="CP011542">
    <property type="protein sequence ID" value="AKK05228.1"/>
    <property type="molecule type" value="Genomic_DNA"/>
</dbReference>
<keyword evidence="3" id="KW-1185">Reference proteome</keyword>
<dbReference type="Proteomes" id="UP000035199">
    <property type="component" value="Plasmid phiCmus45274"/>
</dbReference>
<dbReference type="EMBL" id="CP011544">
    <property type="protein sequence ID" value="AKK07446.1"/>
    <property type="molecule type" value="Genomic_DNA"/>
</dbReference>
<evidence type="ECO:0000313" key="3">
    <source>
        <dbReference type="Proteomes" id="UP000035199"/>
    </source>
</evidence>
<protein>
    <submittedName>
        <fullName evidence="2">Uncharacterized protein</fullName>
    </submittedName>
</protein>
<geneLocation type="plasmid" evidence="2 3">
    <name>phiCmus45274</name>
</geneLocation>
<evidence type="ECO:0000313" key="2">
    <source>
        <dbReference type="EMBL" id="AKK07446.1"/>
    </source>
</evidence>
<reference evidence="3" key="2">
    <citation type="submission" date="2015-05" db="EMBL/GenBank/DDBJ databases">
        <title>Complete genome sequence of Corynebacterium mustelae DSM 45274, isolated from various tissues of a male ferret with lethal sepsis.</title>
        <authorList>
            <person name="Ruckert C."/>
            <person name="Albersmeier A."/>
            <person name="Winkler A."/>
            <person name="Tauch A."/>
        </authorList>
    </citation>
    <scope>NUCLEOTIDE SEQUENCE [LARGE SCALE GENOMIC DNA]</scope>
    <source>
        <strain evidence="3">DSM 45274</strain>
        <plasmid evidence="3">Plasmid phiCmus45274</plasmid>
    </source>
</reference>
<dbReference type="KEGG" id="cmv:CMUST_04430"/>
<reference evidence="2 3" key="1">
    <citation type="journal article" date="2015" name="Genome Announc.">
        <title>Complete Genome Sequence of the Type Strain Corynebacterium mustelae DSM 45274, Isolated from Various Tissues of a Male Ferret with Lethal Sepsis.</title>
        <authorList>
            <person name="Ruckert C."/>
            <person name="Eimer J."/>
            <person name="Winkler A."/>
            <person name="Tauch A."/>
        </authorList>
    </citation>
    <scope>NUCLEOTIDE SEQUENCE [LARGE SCALE GENOMIC DNA]</scope>
    <source>
        <strain evidence="2 3">DSM 45274</strain>
        <plasmid evidence="2">phiCmus45274</plasmid>
        <plasmid evidence="3">Plasmid phiCmus45274</plasmid>
    </source>
</reference>
<gene>
    <name evidence="1" type="ORF">CMUST_04430</name>
    <name evidence="2" type="ORF">CMUST_15790</name>
</gene>